<evidence type="ECO:0000256" key="3">
    <source>
        <dbReference type="ARBA" id="ARBA00004663"/>
    </source>
</evidence>
<dbReference type="GO" id="GO:0008818">
    <property type="term" value="F:cobalamin 5'-phosphate synthase activity"/>
    <property type="evidence" value="ECO:0007669"/>
    <property type="project" value="InterPro"/>
</dbReference>
<comment type="subcellular location">
    <subcellularLocation>
        <location evidence="2">Cell membrane</location>
        <topology evidence="2">Multi-pass membrane protein</topology>
    </subcellularLocation>
</comment>
<comment type="similarity">
    <text evidence="4">Belongs to the CobS family.</text>
</comment>
<name>A0A485L2Q2_9STRA</name>
<keyword evidence="22" id="KW-1185">Reference proteome</keyword>
<evidence type="ECO:0000256" key="9">
    <source>
        <dbReference type="ARBA" id="ARBA00022679"/>
    </source>
</evidence>
<gene>
    <name evidence="21" type="primary">Aste57867_14878</name>
    <name evidence="20" type="ORF">As57867_014822</name>
    <name evidence="21" type="ORF">ASTE57867_14878</name>
</gene>
<comment type="catalytic activity">
    <reaction evidence="17">
        <text>alpha-ribazole + adenosylcob(III)inamide-GDP = adenosylcob(III)alamin + GMP + H(+)</text>
        <dbReference type="Rhea" id="RHEA:16049"/>
        <dbReference type="ChEBI" id="CHEBI:10329"/>
        <dbReference type="ChEBI" id="CHEBI:15378"/>
        <dbReference type="ChEBI" id="CHEBI:18408"/>
        <dbReference type="ChEBI" id="CHEBI:58115"/>
        <dbReference type="ChEBI" id="CHEBI:60487"/>
        <dbReference type="EC" id="2.7.8.26"/>
    </reaction>
</comment>
<evidence type="ECO:0000256" key="18">
    <source>
        <dbReference type="ARBA" id="ARBA00049504"/>
    </source>
</evidence>
<evidence type="ECO:0000313" key="22">
    <source>
        <dbReference type="Proteomes" id="UP000332933"/>
    </source>
</evidence>
<evidence type="ECO:0000256" key="1">
    <source>
        <dbReference type="ARBA" id="ARBA00001946"/>
    </source>
</evidence>
<dbReference type="InterPro" id="IPR003200">
    <property type="entry name" value="Nict_dMeBzImd_PRibTrfase"/>
</dbReference>
<keyword evidence="9" id="KW-0808">Transferase</keyword>
<evidence type="ECO:0000256" key="15">
    <source>
        <dbReference type="ARBA" id="ARBA00032605"/>
    </source>
</evidence>
<protein>
    <recommendedName>
        <fullName evidence="6">Adenosylcobinamide-GDP ribazoletransferase</fullName>
        <ecNumber evidence="5">2.7.8.26</ecNumber>
    </recommendedName>
    <alternativeName>
        <fullName evidence="16">Cobalamin synthase</fullName>
    </alternativeName>
    <alternativeName>
        <fullName evidence="15">Cobalamin-5'-phosphate synthase</fullName>
    </alternativeName>
</protein>
<evidence type="ECO:0000256" key="10">
    <source>
        <dbReference type="ARBA" id="ARBA00022692"/>
    </source>
</evidence>
<comment type="function">
    <text evidence="14">Joins adenosylcobinamide-GDP and alpha-ribazole to generate adenosylcobalamin (Ado-cobalamin). Also synthesizes adenosylcobalamin 5'-phosphate from adenosylcobinamide-GDP and alpha-ribazole 5'-phosphate.</text>
</comment>
<dbReference type="HAMAP" id="MF_00719">
    <property type="entry name" value="CobS"/>
    <property type="match status" value="1"/>
</dbReference>
<organism evidence="21 22">
    <name type="scientific">Aphanomyces stellatus</name>
    <dbReference type="NCBI Taxonomy" id="120398"/>
    <lineage>
        <taxon>Eukaryota</taxon>
        <taxon>Sar</taxon>
        <taxon>Stramenopiles</taxon>
        <taxon>Oomycota</taxon>
        <taxon>Saprolegniomycetes</taxon>
        <taxon>Saprolegniales</taxon>
        <taxon>Verrucalvaceae</taxon>
        <taxon>Aphanomyces</taxon>
    </lineage>
</organism>
<keyword evidence="8" id="KW-0169">Cobalamin biosynthesis</keyword>
<dbReference type="Proteomes" id="UP000332933">
    <property type="component" value="Unassembled WGS sequence"/>
</dbReference>
<dbReference type="SUPFAM" id="SSF52733">
    <property type="entry name" value="Nicotinate mononucleotide:5,6-dimethylbenzimidazole phosphoribosyltransferase (CobT)"/>
    <property type="match status" value="1"/>
</dbReference>
<dbReference type="GO" id="GO:0005886">
    <property type="term" value="C:plasma membrane"/>
    <property type="evidence" value="ECO:0007669"/>
    <property type="project" value="UniProtKB-SubCell"/>
</dbReference>
<accession>A0A485L2Q2</accession>
<evidence type="ECO:0000313" key="20">
    <source>
        <dbReference type="EMBL" id="KAF0694242.1"/>
    </source>
</evidence>
<reference evidence="20" key="2">
    <citation type="submission" date="2019-06" db="EMBL/GenBank/DDBJ databases">
        <title>Genomics analysis of Aphanomyces spp. identifies a new class of oomycete effector associated with host adaptation.</title>
        <authorList>
            <person name="Gaulin E."/>
        </authorList>
    </citation>
    <scope>NUCLEOTIDE SEQUENCE</scope>
    <source>
        <strain evidence="20">CBS 578.67</strain>
    </source>
</reference>
<dbReference type="InterPro" id="IPR036087">
    <property type="entry name" value="Nict_dMeBzImd_PRibTrfase_sf"/>
</dbReference>
<dbReference type="EC" id="2.7.8.26" evidence="5"/>
<dbReference type="GO" id="GO:0051073">
    <property type="term" value="F:adenosylcobinamide-GDP ribazoletransferase activity"/>
    <property type="evidence" value="ECO:0007669"/>
    <property type="project" value="UniProtKB-EC"/>
</dbReference>
<evidence type="ECO:0000256" key="6">
    <source>
        <dbReference type="ARBA" id="ARBA00015850"/>
    </source>
</evidence>
<dbReference type="Pfam" id="PF02654">
    <property type="entry name" value="CobS"/>
    <property type="match status" value="1"/>
</dbReference>
<feature type="transmembrane region" description="Helical" evidence="19">
    <location>
        <begin position="510"/>
        <end position="538"/>
    </location>
</feature>
<comment type="pathway">
    <text evidence="3">Cofactor biosynthesis; adenosylcobalamin biosynthesis; adenosylcobalamin from cob(II)yrinate a,c-diamide: step 7/7.</text>
</comment>
<dbReference type="GO" id="GO:0008939">
    <property type="term" value="F:nicotinate-nucleotide-dimethylbenzimidazole phosphoribosyltransferase activity"/>
    <property type="evidence" value="ECO:0007669"/>
    <property type="project" value="InterPro"/>
</dbReference>
<comment type="catalytic activity">
    <reaction evidence="18">
        <text>alpha-ribazole 5'-phosphate + adenosylcob(III)inamide-GDP = adenosylcob(III)alamin 5'-phosphate + GMP + H(+)</text>
        <dbReference type="Rhea" id="RHEA:23560"/>
        <dbReference type="ChEBI" id="CHEBI:15378"/>
        <dbReference type="ChEBI" id="CHEBI:57918"/>
        <dbReference type="ChEBI" id="CHEBI:58115"/>
        <dbReference type="ChEBI" id="CHEBI:60487"/>
        <dbReference type="ChEBI" id="CHEBI:60493"/>
        <dbReference type="EC" id="2.7.8.26"/>
    </reaction>
</comment>
<keyword evidence="10 19" id="KW-0812">Transmembrane</keyword>
<evidence type="ECO:0000256" key="7">
    <source>
        <dbReference type="ARBA" id="ARBA00022475"/>
    </source>
</evidence>
<dbReference type="InterPro" id="IPR003805">
    <property type="entry name" value="CobS"/>
</dbReference>
<feature type="transmembrane region" description="Helical" evidence="19">
    <location>
        <begin position="475"/>
        <end position="504"/>
    </location>
</feature>
<evidence type="ECO:0000256" key="17">
    <source>
        <dbReference type="ARBA" id="ARBA00048623"/>
    </source>
</evidence>
<dbReference type="AlphaFoldDB" id="A0A485L2Q2"/>
<evidence type="ECO:0000256" key="14">
    <source>
        <dbReference type="ARBA" id="ARBA00025228"/>
    </source>
</evidence>
<dbReference type="PANTHER" id="PTHR34148">
    <property type="entry name" value="ADENOSYLCOBINAMIDE-GDP RIBAZOLETRANSFERASE"/>
    <property type="match status" value="1"/>
</dbReference>
<dbReference type="OrthoDB" id="2123309at2759"/>
<evidence type="ECO:0000256" key="4">
    <source>
        <dbReference type="ARBA" id="ARBA00010561"/>
    </source>
</evidence>
<keyword evidence="13 19" id="KW-0472">Membrane</keyword>
<feature type="transmembrane region" description="Helical" evidence="19">
    <location>
        <begin position="318"/>
        <end position="337"/>
    </location>
</feature>
<evidence type="ECO:0000256" key="11">
    <source>
        <dbReference type="ARBA" id="ARBA00022842"/>
    </source>
</evidence>
<evidence type="ECO:0000256" key="2">
    <source>
        <dbReference type="ARBA" id="ARBA00004651"/>
    </source>
</evidence>
<evidence type="ECO:0000256" key="5">
    <source>
        <dbReference type="ARBA" id="ARBA00013200"/>
    </source>
</evidence>
<comment type="cofactor">
    <cofactor evidence="1">
        <name>Mg(2+)</name>
        <dbReference type="ChEBI" id="CHEBI:18420"/>
    </cofactor>
</comment>
<dbReference type="PANTHER" id="PTHR34148:SF1">
    <property type="entry name" value="ADENOSYLCOBINAMIDE-GDP RIBAZOLETRANSFERASE"/>
    <property type="match status" value="1"/>
</dbReference>
<evidence type="ECO:0000256" key="12">
    <source>
        <dbReference type="ARBA" id="ARBA00022989"/>
    </source>
</evidence>
<dbReference type="Pfam" id="PF02277">
    <property type="entry name" value="DBI_PRT"/>
    <property type="match status" value="1"/>
</dbReference>
<dbReference type="Gene3D" id="3.40.50.10210">
    <property type="match status" value="1"/>
</dbReference>
<dbReference type="UniPathway" id="UPA00148">
    <property type="reaction ID" value="UER00238"/>
</dbReference>
<sequence>MVGAAQVRDAIAAAFDDDLGPLQDTALHLYAFQRTFALRADKPVVIEIAGRPKSVLSTLSAASGVPYKVLNAMVDAEDGASSTETCMDAMNQGRDAINPAMLGDETNVVVFVGPSVATADATALVDALAHDTATPALTALFAVGGVDVSFLCGAIVQAASKQLVVVVDGYVAAAAALCARRLAPAATAHAIYVPSMPLSPLTAALAADGAVLCLPSLSRASIRGVDGLAMATLLHHAAHLVSTLGIASRDNKAEIHDAKVSSAMHVPYVDPTLPAPPELRIFLTSVMFLTRLPAYLVIPDLDHNVRELVPSFCYFPVIGWAVGGFAGLFFIVGCVLFDSTALAVIGSTFASVWLTGCFHEDGVADTFDSFGGGWSKNDILRIMKDSRLGTYGCTGLLLMTTLKFAALDQIASVSGTASVCTALVAAHVLGRYSSLFILQFFPYVEDERDPKGPLYNGIGNNLHLLTPARVHTATLFTAASMVLCLGLPLGLCVFSVGLLVSYLAGQYFAGFLGGVIGDCLGCANQVVEVVVYLCIIFVRTRGASVLV</sequence>
<proteinExistence type="inferred from homology"/>
<keyword evidence="12 19" id="KW-1133">Transmembrane helix</keyword>
<dbReference type="EMBL" id="CAADRA010005606">
    <property type="protein sequence ID" value="VFT91695.1"/>
    <property type="molecule type" value="Genomic_DNA"/>
</dbReference>
<evidence type="ECO:0000256" key="16">
    <source>
        <dbReference type="ARBA" id="ARBA00032853"/>
    </source>
</evidence>
<evidence type="ECO:0000256" key="8">
    <source>
        <dbReference type="ARBA" id="ARBA00022573"/>
    </source>
</evidence>
<evidence type="ECO:0000256" key="19">
    <source>
        <dbReference type="SAM" id="Phobius"/>
    </source>
</evidence>
<evidence type="ECO:0000256" key="13">
    <source>
        <dbReference type="ARBA" id="ARBA00023136"/>
    </source>
</evidence>
<keyword evidence="11" id="KW-0460">Magnesium</keyword>
<dbReference type="EMBL" id="VJMH01005585">
    <property type="protein sequence ID" value="KAF0694242.1"/>
    <property type="molecule type" value="Genomic_DNA"/>
</dbReference>
<keyword evidence="7" id="KW-1003">Cell membrane</keyword>
<evidence type="ECO:0000313" key="21">
    <source>
        <dbReference type="EMBL" id="VFT91695.1"/>
    </source>
</evidence>
<reference evidence="21 22" key="1">
    <citation type="submission" date="2019-03" db="EMBL/GenBank/DDBJ databases">
        <authorList>
            <person name="Gaulin E."/>
            <person name="Dumas B."/>
        </authorList>
    </citation>
    <scope>NUCLEOTIDE SEQUENCE [LARGE SCALE GENOMIC DNA]</scope>
    <source>
        <strain evidence="21">CBS 568.67</strain>
    </source>
</reference>